<keyword evidence="2" id="KW-1185">Reference proteome</keyword>
<accession>A0A7R7ZRP8</accession>
<gene>
    <name evidence="1" type="ORF">ACHE_70886S</name>
</gene>
<evidence type="ECO:0000313" key="1">
    <source>
        <dbReference type="EMBL" id="BCR92043.1"/>
    </source>
</evidence>
<proteinExistence type="predicted"/>
<reference evidence="1" key="1">
    <citation type="submission" date="2021-01" db="EMBL/GenBank/DDBJ databases">
        <authorList>
            <consortium name="Aspergillus chevalieri M1 genome sequencing consortium"/>
            <person name="Kazuki M."/>
            <person name="Futagami T."/>
        </authorList>
    </citation>
    <scope>NUCLEOTIDE SEQUENCE</scope>
    <source>
        <strain evidence="1">M1</strain>
    </source>
</reference>
<dbReference type="KEGG" id="ache:ACHE_70886S"/>
<dbReference type="Proteomes" id="UP000637239">
    <property type="component" value="Chromosome 7"/>
</dbReference>
<dbReference type="EMBL" id="AP024422">
    <property type="protein sequence ID" value="BCR92043.1"/>
    <property type="molecule type" value="Genomic_DNA"/>
</dbReference>
<organism evidence="1 2">
    <name type="scientific">Aspergillus chevalieri</name>
    <name type="common">Eurotium chevalieri</name>
    <dbReference type="NCBI Taxonomy" id="182096"/>
    <lineage>
        <taxon>Eukaryota</taxon>
        <taxon>Fungi</taxon>
        <taxon>Dikarya</taxon>
        <taxon>Ascomycota</taxon>
        <taxon>Pezizomycotina</taxon>
        <taxon>Eurotiomycetes</taxon>
        <taxon>Eurotiomycetidae</taxon>
        <taxon>Eurotiales</taxon>
        <taxon>Aspergillaceae</taxon>
        <taxon>Aspergillus</taxon>
        <taxon>Aspergillus subgen. Aspergillus</taxon>
    </lineage>
</organism>
<dbReference type="AlphaFoldDB" id="A0A7R7ZRP8"/>
<sequence>MDAERDNEIKHSTPLDLAIDAIKHFRPSQLSDAPRSVRGSTSPIEDQYQKEFYRCLIPILHGHVMLSPESAIGASTKGGGTIDFFIEQKKWGLELLRGRDRLVEHMERFEPEGQYYSMIKSREMEEYIVLDFTISRPVKARPEYAHRLYHIVFSERYRHVDVLEAGNLSTVSSFTLPENPDPLT</sequence>
<protein>
    <submittedName>
        <fullName evidence="1">Uncharacterized protein</fullName>
    </submittedName>
</protein>
<evidence type="ECO:0000313" key="2">
    <source>
        <dbReference type="Proteomes" id="UP000637239"/>
    </source>
</evidence>
<dbReference type="GeneID" id="66986401"/>
<reference evidence="1" key="2">
    <citation type="submission" date="2021-02" db="EMBL/GenBank/DDBJ databases">
        <title>Aspergillus chevalieri M1 genome sequence.</title>
        <authorList>
            <person name="Kadooka C."/>
            <person name="Mori K."/>
            <person name="Futagami T."/>
        </authorList>
    </citation>
    <scope>NUCLEOTIDE SEQUENCE</scope>
    <source>
        <strain evidence="1">M1</strain>
    </source>
</reference>
<dbReference type="RefSeq" id="XP_043140565.1">
    <property type="nucleotide sequence ID" value="XM_043283268.1"/>
</dbReference>
<name>A0A7R7ZRP8_ASPCH</name>